<dbReference type="OrthoDB" id="6286134at2"/>
<evidence type="ECO:0000313" key="4">
    <source>
        <dbReference type="Proteomes" id="UP000235005"/>
    </source>
</evidence>
<organism evidence="3 4">
    <name type="scientific">Pseudohalioglobus lutimaris</name>
    <dbReference type="NCBI Taxonomy" id="1737061"/>
    <lineage>
        <taxon>Bacteria</taxon>
        <taxon>Pseudomonadati</taxon>
        <taxon>Pseudomonadota</taxon>
        <taxon>Gammaproteobacteria</taxon>
        <taxon>Cellvibrionales</taxon>
        <taxon>Halieaceae</taxon>
        <taxon>Pseudohalioglobus</taxon>
    </lineage>
</organism>
<name>A0A2N5X1J2_9GAMM</name>
<feature type="transmembrane region" description="Helical" evidence="2">
    <location>
        <begin position="33"/>
        <end position="52"/>
    </location>
</feature>
<dbReference type="SUPFAM" id="SSF48452">
    <property type="entry name" value="TPR-like"/>
    <property type="match status" value="1"/>
</dbReference>
<proteinExistence type="predicted"/>
<evidence type="ECO:0000256" key="1">
    <source>
        <dbReference type="SAM" id="MobiDB-lite"/>
    </source>
</evidence>
<keyword evidence="2" id="KW-0472">Membrane</keyword>
<evidence type="ECO:0000256" key="2">
    <source>
        <dbReference type="SAM" id="Phobius"/>
    </source>
</evidence>
<accession>A0A2N5X1J2</accession>
<evidence type="ECO:0000313" key="3">
    <source>
        <dbReference type="EMBL" id="PLW68364.1"/>
    </source>
</evidence>
<feature type="region of interest" description="Disordered" evidence="1">
    <location>
        <begin position="67"/>
        <end position="99"/>
    </location>
</feature>
<keyword evidence="2" id="KW-1133">Transmembrane helix</keyword>
<dbReference type="Proteomes" id="UP000235005">
    <property type="component" value="Unassembled WGS sequence"/>
</dbReference>
<dbReference type="Gene3D" id="1.25.40.10">
    <property type="entry name" value="Tetratricopeptide repeat domain"/>
    <property type="match status" value="2"/>
</dbReference>
<feature type="compositionally biased region" description="Low complexity" evidence="1">
    <location>
        <begin position="73"/>
        <end position="94"/>
    </location>
</feature>
<sequence>MSEKNEQLEPTPFELAPPPEPAGARSQTDGRRWVLPALAGLVVLVLLVVFWLPAKISDTGAEVGDEAARGRATEAPASTASPPASLPATADASPWSDAQAAKLRKEAQDVLQALLDLQFSLDERGAEQWAAEAWASATATALAGDALYRQREYIAAKEEYARGLEQLQIIDEAIPATVDTQLELARSGLEEGLTGQVTRALERVVMIEPENALLPGLQQRASVLAPLLEQLDAAASAERGGDLAGAENHLREATGLDPLHQRAAAELQRVSALHLDQRFNDAMSDGYTALDDAAYSQAREHFRRAASLKAGSAEAGSALQEVDVAQQASRLATLKRRGTEREGNEQWQAAVDAYQQALELDSSLLFAREGLKRSQARARLDKQFSKAIEEPGRLSDVAVAEATEKLLQQARTIEPSGPALKRQISTLERLLQQYNTLVPVRLRSDGETEVIVYKVARLGRFEETELTLRPGTYQVRGSRRGYRDILQTFSVSHEGAGPPLTVSCTERIL</sequence>
<keyword evidence="4" id="KW-1185">Reference proteome</keyword>
<dbReference type="AlphaFoldDB" id="A0A2N5X1J2"/>
<dbReference type="InterPro" id="IPR011990">
    <property type="entry name" value="TPR-like_helical_dom_sf"/>
</dbReference>
<keyword evidence="2" id="KW-0812">Transmembrane</keyword>
<evidence type="ECO:0008006" key="5">
    <source>
        <dbReference type="Google" id="ProtNLM"/>
    </source>
</evidence>
<feature type="region of interest" description="Disordered" evidence="1">
    <location>
        <begin position="1"/>
        <end position="28"/>
    </location>
</feature>
<dbReference type="RefSeq" id="WP_101518240.1">
    <property type="nucleotide sequence ID" value="NZ_PKUS01000015.1"/>
</dbReference>
<gene>
    <name evidence="3" type="ORF">C0039_12535</name>
</gene>
<comment type="caution">
    <text evidence="3">The sequence shown here is derived from an EMBL/GenBank/DDBJ whole genome shotgun (WGS) entry which is preliminary data.</text>
</comment>
<protein>
    <recommendedName>
        <fullName evidence="5">PEGA domain-containing protein</fullName>
    </recommendedName>
</protein>
<dbReference type="EMBL" id="PKUS01000015">
    <property type="protein sequence ID" value="PLW68364.1"/>
    <property type="molecule type" value="Genomic_DNA"/>
</dbReference>
<reference evidence="3 4" key="1">
    <citation type="submission" date="2018-01" db="EMBL/GenBank/DDBJ databases">
        <title>The draft genome sequence of Halioglobus lutimaris HF004.</title>
        <authorList>
            <person name="Du Z.-J."/>
            <person name="Shi M.-J."/>
        </authorList>
    </citation>
    <scope>NUCLEOTIDE SEQUENCE [LARGE SCALE GENOMIC DNA]</scope>
    <source>
        <strain evidence="3 4">HF004</strain>
    </source>
</reference>